<keyword evidence="1" id="KW-0175">Coiled coil</keyword>
<reference evidence="4" key="1">
    <citation type="submission" date="2017-09" db="EMBL/GenBank/DDBJ databases">
        <title>Depth-based differentiation of microbial function through sediment-hosted aquifers and enrichment of novel symbionts in the deep terrestrial subsurface.</title>
        <authorList>
            <person name="Probst A.J."/>
            <person name="Ladd B."/>
            <person name="Jarett J.K."/>
            <person name="Geller-Mcgrath D.E."/>
            <person name="Sieber C.M.K."/>
            <person name="Emerson J.B."/>
            <person name="Anantharaman K."/>
            <person name="Thomas B.C."/>
            <person name="Malmstrom R."/>
            <person name="Stieglmeier M."/>
            <person name="Klingl A."/>
            <person name="Woyke T."/>
            <person name="Ryan C.M."/>
            <person name="Banfield J.F."/>
        </authorList>
    </citation>
    <scope>NUCLEOTIDE SEQUENCE [LARGE SCALE GENOMIC DNA]</scope>
</reference>
<accession>A0A2M7IN96</accession>
<dbReference type="Proteomes" id="UP000230837">
    <property type="component" value="Unassembled WGS sequence"/>
</dbReference>
<keyword evidence="2" id="KW-1133">Transmembrane helix</keyword>
<keyword evidence="2" id="KW-0472">Membrane</keyword>
<dbReference type="AlphaFoldDB" id="A0A2M7IN96"/>
<feature type="non-terminal residue" evidence="3">
    <location>
        <position position="132"/>
    </location>
</feature>
<evidence type="ECO:0000313" key="3">
    <source>
        <dbReference type="EMBL" id="PIW96799.1"/>
    </source>
</evidence>
<keyword evidence="2" id="KW-0812">Transmembrane</keyword>
<evidence type="ECO:0000256" key="1">
    <source>
        <dbReference type="SAM" id="Coils"/>
    </source>
</evidence>
<feature type="coiled-coil region" evidence="1">
    <location>
        <begin position="48"/>
        <end position="75"/>
    </location>
</feature>
<evidence type="ECO:0000256" key="2">
    <source>
        <dbReference type="SAM" id="Phobius"/>
    </source>
</evidence>
<protein>
    <submittedName>
        <fullName evidence="3">Uncharacterized protein</fullName>
    </submittedName>
</protein>
<dbReference type="EMBL" id="PFHR01000156">
    <property type="protein sequence ID" value="PIW96799.1"/>
    <property type="molecule type" value="Genomic_DNA"/>
</dbReference>
<name>A0A2M7IN96_9BACT</name>
<gene>
    <name evidence="3" type="ORF">COZ82_02990</name>
</gene>
<evidence type="ECO:0000313" key="4">
    <source>
        <dbReference type="Proteomes" id="UP000230837"/>
    </source>
</evidence>
<feature type="transmembrane region" description="Helical" evidence="2">
    <location>
        <begin position="12"/>
        <end position="31"/>
    </location>
</feature>
<organism evidence="3 4">
    <name type="scientific">Candidatus Kaiserbacteria bacterium CG_4_8_14_3_um_filter_38_9</name>
    <dbReference type="NCBI Taxonomy" id="1974599"/>
    <lineage>
        <taxon>Bacteria</taxon>
        <taxon>Candidatus Kaiseribacteriota</taxon>
    </lineage>
</organism>
<comment type="caution">
    <text evidence="3">The sequence shown here is derived from an EMBL/GenBank/DDBJ whole genome shotgun (WGS) entry which is preliminary data.</text>
</comment>
<sequence length="132" mass="14377">MKKVLSDKQKIGLGVGLTAAAVAAAGTFFLYGGKGASKNRKTVKSWVLKAKAEVLEKLEGAKEMTKDEYDELVSTIAKTYITAKTASKKDLVEFSKEMKDNWKLIEKAASPLKKAIKKSVKKVVPANTITKK</sequence>
<proteinExistence type="predicted"/>